<keyword evidence="4" id="KW-0597">Phosphoprotein</keyword>
<dbReference type="Gene3D" id="2.70.150.10">
    <property type="entry name" value="Calcium-transporting ATPase, cytoplasmic transduction domain A"/>
    <property type="match status" value="1"/>
</dbReference>
<reference evidence="16 17" key="1">
    <citation type="submission" date="2021-03" db="EMBL/GenBank/DDBJ databases">
        <title>Antimicrobial resistance genes in bacteria isolated from Japanese honey, and their potential for conferring macrolide and lincosamide resistance in the American foulbrood pathogen Paenibacillus larvae.</title>
        <authorList>
            <person name="Okamoto M."/>
            <person name="Kumagai M."/>
            <person name="Kanamori H."/>
            <person name="Takamatsu D."/>
        </authorList>
    </citation>
    <scope>NUCLEOTIDE SEQUENCE [LARGE SCALE GENOMIC DNA]</scope>
    <source>
        <strain evidence="16 17">J8TS2</strain>
    </source>
</reference>
<dbReference type="NCBIfam" id="TIGR01525">
    <property type="entry name" value="ATPase-IB_hvy"/>
    <property type="match status" value="1"/>
</dbReference>
<feature type="transmembrane region" description="Helical" evidence="14">
    <location>
        <begin position="596"/>
        <end position="613"/>
    </location>
</feature>
<dbReference type="Pfam" id="PF00702">
    <property type="entry name" value="Hydrolase"/>
    <property type="match status" value="1"/>
</dbReference>
<keyword evidence="8 14" id="KW-0067">ATP-binding</keyword>
<dbReference type="SFLD" id="SFLDS00003">
    <property type="entry name" value="Haloacid_Dehalogenase"/>
    <property type="match status" value="1"/>
</dbReference>
<feature type="transmembrane region" description="Helical" evidence="14">
    <location>
        <begin position="57"/>
        <end position="74"/>
    </location>
</feature>
<dbReference type="NCBIfam" id="TIGR01512">
    <property type="entry name" value="ATPase-IB2_Cd"/>
    <property type="match status" value="1"/>
</dbReference>
<dbReference type="PRINTS" id="PR00119">
    <property type="entry name" value="CATATPASE"/>
</dbReference>
<evidence type="ECO:0000256" key="4">
    <source>
        <dbReference type="ARBA" id="ARBA00022553"/>
    </source>
</evidence>
<evidence type="ECO:0000256" key="5">
    <source>
        <dbReference type="ARBA" id="ARBA00022692"/>
    </source>
</evidence>
<dbReference type="InterPro" id="IPR051949">
    <property type="entry name" value="Cation_Transport_ATPase"/>
</dbReference>
<keyword evidence="17" id="KW-1185">Reference proteome</keyword>
<keyword evidence="7 14" id="KW-0547">Nucleotide-binding</keyword>
<dbReference type="PRINTS" id="PR00941">
    <property type="entry name" value="CDATPASE"/>
</dbReference>
<proteinExistence type="inferred from homology"/>
<comment type="caution">
    <text evidence="16">The sequence shown here is derived from an EMBL/GenBank/DDBJ whole genome shotgun (WGS) entry which is preliminary data.</text>
</comment>
<name>A0ABQ4KNJ9_9BACI</name>
<evidence type="ECO:0000256" key="7">
    <source>
        <dbReference type="ARBA" id="ARBA00022741"/>
    </source>
</evidence>
<feature type="domain" description="P-type ATPase A" evidence="15">
    <location>
        <begin position="140"/>
        <end position="240"/>
    </location>
</feature>
<dbReference type="Gene3D" id="3.40.50.1000">
    <property type="entry name" value="HAD superfamily/HAD-like"/>
    <property type="match status" value="1"/>
</dbReference>
<dbReference type="InterPro" id="IPR001757">
    <property type="entry name" value="P_typ_ATPase"/>
</dbReference>
<evidence type="ECO:0000313" key="16">
    <source>
        <dbReference type="EMBL" id="GIN59051.1"/>
    </source>
</evidence>
<dbReference type="SFLD" id="SFLDF00027">
    <property type="entry name" value="p-type_atpase"/>
    <property type="match status" value="1"/>
</dbReference>
<feature type="transmembrane region" description="Helical" evidence="14">
    <location>
        <begin position="86"/>
        <end position="105"/>
    </location>
</feature>
<keyword evidence="12" id="KW-0406">Ion transport</keyword>
<dbReference type="InterPro" id="IPR023299">
    <property type="entry name" value="ATPase_P-typ_cyto_dom_N"/>
</dbReference>
<dbReference type="InterPro" id="IPR023214">
    <property type="entry name" value="HAD_sf"/>
</dbReference>
<dbReference type="InterPro" id="IPR044492">
    <property type="entry name" value="P_typ_ATPase_HD_dom"/>
</dbReference>
<feature type="transmembrane region" description="Helical" evidence="14">
    <location>
        <begin position="291"/>
        <end position="314"/>
    </location>
</feature>
<dbReference type="SFLD" id="SFLDG00002">
    <property type="entry name" value="C1.7:_P-type_atpase_like"/>
    <property type="match status" value="1"/>
</dbReference>
<dbReference type="SUPFAM" id="SSF56784">
    <property type="entry name" value="HAD-like"/>
    <property type="match status" value="1"/>
</dbReference>
<dbReference type="NCBIfam" id="TIGR01494">
    <property type="entry name" value="ATPase_P-type"/>
    <property type="match status" value="1"/>
</dbReference>
<dbReference type="InterPro" id="IPR018303">
    <property type="entry name" value="ATPase_P-typ_P_site"/>
</dbReference>
<comment type="similarity">
    <text evidence="2 14">Belongs to the cation transport ATPase (P-type) (TC 3.A.3) family. Type IB subfamily.</text>
</comment>
<keyword evidence="5 14" id="KW-0812">Transmembrane</keyword>
<keyword evidence="14" id="KW-1003">Cell membrane</keyword>
<organism evidence="16 17">
    <name type="scientific">Lederbergia ruris</name>
    <dbReference type="NCBI Taxonomy" id="217495"/>
    <lineage>
        <taxon>Bacteria</taxon>
        <taxon>Bacillati</taxon>
        <taxon>Bacillota</taxon>
        <taxon>Bacilli</taxon>
        <taxon>Bacillales</taxon>
        <taxon>Bacillaceae</taxon>
        <taxon>Lederbergia</taxon>
    </lineage>
</organism>
<sequence>MGIPEQQFMKMTPDPSADKKTRWKEQFQKHGEMVAALVAGVLILIGWGLSIVMSGPVINILFIAAFVIGGFAKAKEGIEETIKDKTLNVELLMFLAAIGAAIIGYWLEGAVLIFIFALSGALETYTMNKSKNELSALMSLQPETARVLRNGKEESILAKDLEIGDTILVKPGELIPADGVVVKGKTSVNESAITGESMPVGKKEHEEVLASTVNLDGVVHVKVSKTNENTLFQKIITLVQNAQEEKPPAHLFIERLENAYVMVVLIGSGLMMFLPHYLFGWSWNETIYRALVLLVVASPCALVASTMPAVLSAISNGSRQGVLFKGGVHLEGLAKLSAIAFDKTGTLTIGKPEVTNIVARDGWDQDKILQIAVSIEHYSNHPLASAIIRRAKKAEIPLLEAEDIKDVPGWGIEGTVNGVRYQIGKADFVGKEAAKEFLTTTPLEAIGKTIVFVKKDREIIGALALRDIVRSDAKEAISAINAAGIDTFMLTGDSEETAREIAHEIDVKQYKAECLPDEKLEEIKKLTKKYRWVAMVGDGTNDTPALAMANVGIAMGAGTDAALETADVVIMKNDLRQIPNTIRLSKRMNRIVKQNMVFSVAVIVVLIAANFMQDLSLPLGVIGHEGSTILVIMNGLRLLRG</sequence>
<evidence type="ECO:0000256" key="1">
    <source>
        <dbReference type="ARBA" id="ARBA00004141"/>
    </source>
</evidence>
<evidence type="ECO:0000256" key="12">
    <source>
        <dbReference type="ARBA" id="ARBA00023065"/>
    </source>
</evidence>
<evidence type="ECO:0000256" key="9">
    <source>
        <dbReference type="ARBA" id="ARBA00022842"/>
    </source>
</evidence>
<keyword evidence="9" id="KW-0460">Magnesium</keyword>
<evidence type="ECO:0000256" key="8">
    <source>
        <dbReference type="ARBA" id="ARBA00022840"/>
    </source>
</evidence>
<keyword evidence="11 14" id="KW-1133">Transmembrane helix</keyword>
<dbReference type="InterPro" id="IPR059000">
    <property type="entry name" value="ATPase_P-type_domA"/>
</dbReference>
<keyword evidence="13 14" id="KW-0472">Membrane</keyword>
<dbReference type="SUPFAM" id="SSF81653">
    <property type="entry name" value="Calcium ATPase, transduction domain A"/>
    <property type="match status" value="1"/>
</dbReference>
<feature type="transmembrane region" description="Helical" evidence="14">
    <location>
        <begin position="619"/>
        <end position="639"/>
    </location>
</feature>
<dbReference type="InterPro" id="IPR027256">
    <property type="entry name" value="P-typ_ATPase_IB"/>
</dbReference>
<dbReference type="Proteomes" id="UP000679950">
    <property type="component" value="Unassembled WGS sequence"/>
</dbReference>
<dbReference type="Gene3D" id="3.40.1110.10">
    <property type="entry name" value="Calcium-transporting ATPase, cytoplasmic domain N"/>
    <property type="match status" value="1"/>
</dbReference>
<evidence type="ECO:0000256" key="10">
    <source>
        <dbReference type="ARBA" id="ARBA00022967"/>
    </source>
</evidence>
<evidence type="ECO:0000256" key="14">
    <source>
        <dbReference type="RuleBase" id="RU362081"/>
    </source>
</evidence>
<evidence type="ECO:0000256" key="11">
    <source>
        <dbReference type="ARBA" id="ARBA00022989"/>
    </source>
</evidence>
<dbReference type="InterPro" id="IPR036412">
    <property type="entry name" value="HAD-like_sf"/>
</dbReference>
<accession>A0ABQ4KNJ9</accession>
<dbReference type="SUPFAM" id="SSF81665">
    <property type="entry name" value="Calcium ATPase, transmembrane domain M"/>
    <property type="match status" value="1"/>
</dbReference>
<dbReference type="PANTHER" id="PTHR43079">
    <property type="entry name" value="PROBABLE CADMIUM/ZINC-TRANSPORTING ATPASE HMA1"/>
    <property type="match status" value="1"/>
</dbReference>
<dbReference type="InterPro" id="IPR023298">
    <property type="entry name" value="ATPase_P-typ_TM_dom_sf"/>
</dbReference>
<dbReference type="PANTHER" id="PTHR43079:SF1">
    <property type="entry name" value="CADMIUM_ZINC-TRANSPORTING ATPASE HMA1, CHLOROPLASTIC-RELATED"/>
    <property type="match status" value="1"/>
</dbReference>
<evidence type="ECO:0000259" key="15">
    <source>
        <dbReference type="Pfam" id="PF00122"/>
    </source>
</evidence>
<evidence type="ECO:0000256" key="6">
    <source>
        <dbReference type="ARBA" id="ARBA00022723"/>
    </source>
</evidence>
<protein>
    <submittedName>
        <fullName evidence="16">ATPase</fullName>
    </submittedName>
</protein>
<keyword evidence="6 14" id="KW-0479">Metal-binding</keyword>
<keyword evidence="3" id="KW-0813">Transport</keyword>
<gene>
    <name evidence="16" type="ORF">J8TS2_33700</name>
</gene>
<dbReference type="Pfam" id="PF00122">
    <property type="entry name" value="E1-E2_ATPase"/>
    <property type="match status" value="1"/>
</dbReference>
<dbReference type="PROSITE" id="PS00154">
    <property type="entry name" value="ATPASE_E1_E2"/>
    <property type="match status" value="1"/>
</dbReference>
<evidence type="ECO:0000313" key="17">
    <source>
        <dbReference type="Proteomes" id="UP000679950"/>
    </source>
</evidence>
<comment type="subcellular location">
    <subcellularLocation>
        <location evidence="14">Cell membrane</location>
    </subcellularLocation>
    <subcellularLocation>
        <location evidence="1">Membrane</location>
        <topology evidence="1">Multi-pass membrane protein</topology>
    </subcellularLocation>
</comment>
<keyword evidence="10" id="KW-1278">Translocase</keyword>
<feature type="transmembrane region" description="Helical" evidence="14">
    <location>
        <begin position="259"/>
        <end position="279"/>
    </location>
</feature>
<dbReference type="InterPro" id="IPR008250">
    <property type="entry name" value="ATPase_P-typ_transduc_dom_A_sf"/>
</dbReference>
<evidence type="ECO:0000256" key="2">
    <source>
        <dbReference type="ARBA" id="ARBA00006024"/>
    </source>
</evidence>
<evidence type="ECO:0000256" key="13">
    <source>
        <dbReference type="ARBA" id="ARBA00023136"/>
    </source>
</evidence>
<evidence type="ECO:0000256" key="3">
    <source>
        <dbReference type="ARBA" id="ARBA00022448"/>
    </source>
</evidence>
<dbReference type="CDD" id="cd07551">
    <property type="entry name" value="P-type_ATPase_HM_ZosA_PfeT-like"/>
    <property type="match status" value="1"/>
</dbReference>
<dbReference type="EMBL" id="BORB01000034">
    <property type="protein sequence ID" value="GIN59051.1"/>
    <property type="molecule type" value="Genomic_DNA"/>
</dbReference>